<keyword evidence="4" id="KW-0175">Coiled coil</keyword>
<evidence type="ECO:0000313" key="9">
    <source>
        <dbReference type="Proteomes" id="UP001210211"/>
    </source>
</evidence>
<dbReference type="InterPro" id="IPR017930">
    <property type="entry name" value="Myb_dom"/>
</dbReference>
<feature type="domain" description="HTH myb-type" evidence="6">
    <location>
        <begin position="1"/>
        <end position="32"/>
    </location>
</feature>
<dbReference type="InterPro" id="IPR009057">
    <property type="entry name" value="Homeodomain-like_sf"/>
</dbReference>
<evidence type="ECO:0000256" key="2">
    <source>
        <dbReference type="ARBA" id="ARBA00023125"/>
    </source>
</evidence>
<feature type="domain" description="Myb-like" evidence="5">
    <location>
        <begin position="4"/>
        <end position="28"/>
    </location>
</feature>
<evidence type="ECO:0000313" key="7">
    <source>
        <dbReference type="EMBL" id="KAJ3691853.1"/>
    </source>
</evidence>
<dbReference type="GO" id="GO:0005634">
    <property type="term" value="C:nucleus"/>
    <property type="evidence" value="ECO:0007669"/>
    <property type="project" value="UniProtKB-SubCell"/>
</dbReference>
<gene>
    <name evidence="8" type="ORF">LUZ61_000058</name>
    <name evidence="7" type="ORF">LUZ61_021017</name>
</gene>
<organism evidence="8 9">
    <name type="scientific">Rhynchospora tenuis</name>
    <dbReference type="NCBI Taxonomy" id="198213"/>
    <lineage>
        <taxon>Eukaryota</taxon>
        <taxon>Viridiplantae</taxon>
        <taxon>Streptophyta</taxon>
        <taxon>Embryophyta</taxon>
        <taxon>Tracheophyta</taxon>
        <taxon>Spermatophyta</taxon>
        <taxon>Magnoliopsida</taxon>
        <taxon>Liliopsida</taxon>
        <taxon>Poales</taxon>
        <taxon>Cyperaceae</taxon>
        <taxon>Cyperoideae</taxon>
        <taxon>Rhynchosporeae</taxon>
        <taxon>Rhynchospora</taxon>
    </lineage>
</organism>
<reference evidence="8 9" key="1">
    <citation type="journal article" date="2022" name="Cell">
        <title>Repeat-based holocentromeres influence genome architecture and karyotype evolution.</title>
        <authorList>
            <person name="Hofstatter P.G."/>
            <person name="Thangavel G."/>
            <person name="Lux T."/>
            <person name="Neumann P."/>
            <person name="Vondrak T."/>
            <person name="Novak P."/>
            <person name="Zhang M."/>
            <person name="Costa L."/>
            <person name="Castellani M."/>
            <person name="Scott A."/>
            <person name="Toegelov H."/>
            <person name="Fuchs J."/>
            <person name="Mata-Sucre Y."/>
            <person name="Dias Y."/>
            <person name="Vanzela A.L.L."/>
            <person name="Huettel B."/>
            <person name="Almeida C.C.S."/>
            <person name="Simkova H."/>
            <person name="Souza G."/>
            <person name="Pedrosa-Harand A."/>
            <person name="Macas J."/>
            <person name="Mayer K.F.X."/>
            <person name="Houben A."/>
            <person name="Marques A."/>
        </authorList>
    </citation>
    <scope>NUCLEOTIDE SEQUENCE [LARGE SCALE GENOMIC DNA]</scope>
    <source>
        <strain evidence="8">RhyTen1mFocal</strain>
    </source>
</reference>
<proteinExistence type="predicted"/>
<dbReference type="CDD" id="cd00167">
    <property type="entry name" value="SANT"/>
    <property type="match status" value="1"/>
</dbReference>
<dbReference type="Proteomes" id="UP001210211">
    <property type="component" value="Unassembled WGS sequence"/>
</dbReference>
<feature type="coiled-coil region" evidence="4">
    <location>
        <begin position="146"/>
        <end position="173"/>
    </location>
</feature>
<dbReference type="SUPFAM" id="SSF46689">
    <property type="entry name" value="Homeodomain-like"/>
    <property type="match status" value="1"/>
</dbReference>
<evidence type="ECO:0000256" key="4">
    <source>
        <dbReference type="SAM" id="Coils"/>
    </source>
</evidence>
<dbReference type="PROSITE" id="PS51294">
    <property type="entry name" value="HTH_MYB"/>
    <property type="match status" value="1"/>
</dbReference>
<dbReference type="EMBL" id="JAMRDG010000001">
    <property type="protein sequence ID" value="KAJ3696353.1"/>
    <property type="molecule type" value="Genomic_DNA"/>
</dbReference>
<dbReference type="AlphaFoldDB" id="A0AAD5ZEN8"/>
<dbReference type="Pfam" id="PF00249">
    <property type="entry name" value="Myb_DNA-binding"/>
    <property type="match status" value="1"/>
</dbReference>
<dbReference type="EMBL" id="JAMRDG010000002">
    <property type="protein sequence ID" value="KAJ3691853.1"/>
    <property type="molecule type" value="Genomic_DNA"/>
</dbReference>
<dbReference type="PROSITE" id="PS50090">
    <property type="entry name" value="MYB_LIKE"/>
    <property type="match status" value="1"/>
</dbReference>
<keyword evidence="2" id="KW-0238">DNA-binding</keyword>
<dbReference type="GO" id="GO:0003677">
    <property type="term" value="F:DNA binding"/>
    <property type="evidence" value="ECO:0007669"/>
    <property type="project" value="UniProtKB-KW"/>
</dbReference>
<evidence type="ECO:0000256" key="3">
    <source>
        <dbReference type="ARBA" id="ARBA00023242"/>
    </source>
</evidence>
<dbReference type="Gene3D" id="1.10.10.60">
    <property type="entry name" value="Homeodomain-like"/>
    <property type="match status" value="1"/>
</dbReference>
<evidence type="ECO:0000259" key="5">
    <source>
        <dbReference type="PROSITE" id="PS50090"/>
    </source>
</evidence>
<dbReference type="InterPro" id="IPR001005">
    <property type="entry name" value="SANT/Myb"/>
</dbReference>
<comment type="caution">
    <text evidence="8">The sequence shown here is derived from an EMBL/GenBank/DDBJ whole genome shotgun (WGS) entry which is preliminary data.</text>
</comment>
<protein>
    <submittedName>
        <fullName evidence="8">Uncharacterized protein</fullName>
    </submittedName>
</protein>
<dbReference type="PANTHER" id="PTHR47999">
    <property type="entry name" value="TRANSCRIPTION FACTOR MYB8-RELATED-RELATED"/>
    <property type="match status" value="1"/>
</dbReference>
<name>A0AAD5ZEN8_9POAL</name>
<comment type="subcellular location">
    <subcellularLocation>
        <location evidence="1">Nucleus</location>
    </subcellularLocation>
</comment>
<sequence>MACRWSLIAAHLPGRTDNEIKNYWNTHLSKIQHIQKTVVEETSEAMPIANVPDGLADDNDKFCCNSTKHQLIDTKEDEMKCQTAGNKEGRSTVLVQEPDSPQASGVVAPNSDKAGWELLSLSPLSPIYIGLEVDTMFREDGGAHDTEMKEVVVDRARNELAEMEAQLWDETETEKMGSGLGHIDIAAEGALNLETLANWLLSDY</sequence>
<evidence type="ECO:0000256" key="1">
    <source>
        <dbReference type="ARBA" id="ARBA00004123"/>
    </source>
</evidence>
<keyword evidence="9" id="KW-1185">Reference proteome</keyword>
<accession>A0AAD5ZEN8</accession>
<keyword evidence="3" id="KW-0539">Nucleus</keyword>
<dbReference type="PANTHER" id="PTHR47999:SF96">
    <property type="entry name" value="TRANSCRIPTION REPRESSOR MYB6-LIKE"/>
    <property type="match status" value="1"/>
</dbReference>
<dbReference type="InterPro" id="IPR015495">
    <property type="entry name" value="Myb_TF_plants"/>
</dbReference>
<evidence type="ECO:0000313" key="8">
    <source>
        <dbReference type="EMBL" id="KAJ3696353.1"/>
    </source>
</evidence>
<evidence type="ECO:0000259" key="6">
    <source>
        <dbReference type="PROSITE" id="PS51294"/>
    </source>
</evidence>